<feature type="region of interest" description="Disordered" evidence="2">
    <location>
        <begin position="2621"/>
        <end position="2715"/>
    </location>
</feature>
<feature type="region of interest" description="Disordered" evidence="2">
    <location>
        <begin position="2245"/>
        <end position="2309"/>
    </location>
</feature>
<feature type="compositionally biased region" description="Polar residues" evidence="2">
    <location>
        <begin position="3307"/>
        <end position="3317"/>
    </location>
</feature>
<feature type="compositionally biased region" description="Polar residues" evidence="2">
    <location>
        <begin position="116"/>
        <end position="128"/>
    </location>
</feature>
<feature type="compositionally biased region" description="Basic and acidic residues" evidence="2">
    <location>
        <begin position="1438"/>
        <end position="1453"/>
    </location>
</feature>
<feature type="compositionally biased region" description="Basic and acidic residues" evidence="2">
    <location>
        <begin position="2298"/>
        <end position="2309"/>
    </location>
</feature>
<feature type="region of interest" description="Disordered" evidence="2">
    <location>
        <begin position="348"/>
        <end position="495"/>
    </location>
</feature>
<feature type="region of interest" description="Disordered" evidence="2">
    <location>
        <begin position="1023"/>
        <end position="1045"/>
    </location>
</feature>
<feature type="compositionally biased region" description="Basic and acidic residues" evidence="2">
    <location>
        <begin position="1476"/>
        <end position="1492"/>
    </location>
</feature>
<feature type="compositionally biased region" description="Basic residues" evidence="2">
    <location>
        <begin position="3867"/>
        <end position="3890"/>
    </location>
</feature>
<dbReference type="EMBL" id="VOIH02000006">
    <property type="protein sequence ID" value="KAF3444607.1"/>
    <property type="molecule type" value="Genomic_DNA"/>
</dbReference>
<feature type="compositionally biased region" description="Basic and acidic residues" evidence="2">
    <location>
        <begin position="3019"/>
        <end position="3031"/>
    </location>
</feature>
<reference evidence="3" key="1">
    <citation type="submission" date="2020-03" db="EMBL/GenBank/DDBJ databases">
        <title>A high-quality chromosome-level genome assembly of a woody plant with both climbing and erect habits, Rhamnella rubrinervis.</title>
        <authorList>
            <person name="Lu Z."/>
            <person name="Yang Y."/>
            <person name="Zhu X."/>
            <person name="Sun Y."/>
        </authorList>
    </citation>
    <scope>NUCLEOTIDE SEQUENCE</scope>
    <source>
        <strain evidence="3">BYM</strain>
        <tissue evidence="3">Leaf</tissue>
    </source>
</reference>
<dbReference type="Proteomes" id="UP000796880">
    <property type="component" value="Unassembled WGS sequence"/>
</dbReference>
<evidence type="ECO:0000256" key="2">
    <source>
        <dbReference type="SAM" id="MobiDB-lite"/>
    </source>
</evidence>
<dbReference type="PANTHER" id="PTHR35511:SF2">
    <property type="entry name" value="A-KINASE ANCHOR-LIKE PROTEIN"/>
    <property type="match status" value="1"/>
</dbReference>
<feature type="compositionally biased region" description="Basic and acidic residues" evidence="2">
    <location>
        <begin position="730"/>
        <end position="749"/>
    </location>
</feature>
<feature type="compositionally biased region" description="Basic and acidic residues" evidence="2">
    <location>
        <begin position="3604"/>
        <end position="3619"/>
    </location>
</feature>
<feature type="region of interest" description="Disordered" evidence="2">
    <location>
        <begin position="1418"/>
        <end position="1529"/>
    </location>
</feature>
<proteinExistence type="predicted"/>
<feature type="compositionally biased region" description="Acidic residues" evidence="2">
    <location>
        <begin position="462"/>
        <end position="474"/>
    </location>
</feature>
<feature type="region of interest" description="Disordered" evidence="2">
    <location>
        <begin position="2327"/>
        <end position="2380"/>
    </location>
</feature>
<feature type="compositionally biased region" description="Polar residues" evidence="2">
    <location>
        <begin position="1193"/>
        <end position="1212"/>
    </location>
</feature>
<feature type="compositionally biased region" description="Polar residues" evidence="2">
    <location>
        <begin position="1686"/>
        <end position="1695"/>
    </location>
</feature>
<feature type="region of interest" description="Disordered" evidence="2">
    <location>
        <begin position="3861"/>
        <end position="3898"/>
    </location>
</feature>
<feature type="compositionally biased region" description="Basic and acidic residues" evidence="2">
    <location>
        <begin position="1644"/>
        <end position="1671"/>
    </location>
</feature>
<feature type="coiled-coil region" evidence="1">
    <location>
        <begin position="1951"/>
        <end position="1978"/>
    </location>
</feature>
<feature type="compositionally biased region" description="Basic and acidic residues" evidence="2">
    <location>
        <begin position="2745"/>
        <end position="2756"/>
    </location>
</feature>
<feature type="region of interest" description="Disordered" evidence="2">
    <location>
        <begin position="2037"/>
        <end position="2130"/>
    </location>
</feature>
<feature type="compositionally biased region" description="Basic and acidic residues" evidence="2">
    <location>
        <begin position="3798"/>
        <end position="3830"/>
    </location>
</feature>
<feature type="compositionally biased region" description="Basic and acidic residues" evidence="2">
    <location>
        <begin position="2449"/>
        <end position="2466"/>
    </location>
</feature>
<feature type="compositionally biased region" description="Basic and acidic residues" evidence="2">
    <location>
        <begin position="2494"/>
        <end position="2509"/>
    </location>
</feature>
<keyword evidence="1" id="KW-0175">Coiled coil</keyword>
<feature type="compositionally biased region" description="Polar residues" evidence="2">
    <location>
        <begin position="3667"/>
        <end position="3676"/>
    </location>
</feature>
<feature type="region of interest" description="Disordered" evidence="2">
    <location>
        <begin position="2423"/>
        <end position="2598"/>
    </location>
</feature>
<feature type="compositionally biased region" description="Basic and acidic residues" evidence="2">
    <location>
        <begin position="890"/>
        <end position="902"/>
    </location>
</feature>
<feature type="compositionally biased region" description="Basic and acidic residues" evidence="2">
    <location>
        <begin position="2676"/>
        <end position="2685"/>
    </location>
</feature>
<feature type="compositionally biased region" description="Basic and acidic residues" evidence="2">
    <location>
        <begin position="2529"/>
        <end position="2541"/>
    </location>
</feature>
<feature type="region of interest" description="Disordered" evidence="2">
    <location>
        <begin position="2881"/>
        <end position="2922"/>
    </location>
</feature>
<feature type="region of interest" description="Disordered" evidence="2">
    <location>
        <begin position="1192"/>
        <end position="1292"/>
    </location>
</feature>
<feature type="compositionally biased region" description="Polar residues" evidence="2">
    <location>
        <begin position="1545"/>
        <end position="1560"/>
    </location>
</feature>
<feature type="region of interest" description="Disordered" evidence="2">
    <location>
        <begin position="986"/>
        <end position="1007"/>
    </location>
</feature>
<feature type="compositionally biased region" description="Polar residues" evidence="2">
    <location>
        <begin position="2542"/>
        <end position="2554"/>
    </location>
</feature>
<feature type="compositionally biased region" description="Basic and acidic residues" evidence="2">
    <location>
        <begin position="692"/>
        <end position="701"/>
    </location>
</feature>
<feature type="compositionally biased region" description="Basic and acidic residues" evidence="2">
    <location>
        <begin position="519"/>
        <end position="561"/>
    </location>
</feature>
<feature type="region of interest" description="Disordered" evidence="2">
    <location>
        <begin position="3144"/>
        <end position="3169"/>
    </location>
</feature>
<evidence type="ECO:0000256" key="1">
    <source>
        <dbReference type="SAM" id="Coils"/>
    </source>
</evidence>
<accession>A0A8K0MG72</accession>
<feature type="compositionally biased region" description="Basic and acidic residues" evidence="2">
    <location>
        <begin position="831"/>
        <end position="841"/>
    </location>
</feature>
<feature type="region of interest" description="Disordered" evidence="2">
    <location>
        <begin position="519"/>
        <end position="749"/>
    </location>
</feature>
<feature type="compositionally biased region" description="Basic and acidic residues" evidence="2">
    <location>
        <begin position="2768"/>
        <end position="2778"/>
    </location>
</feature>
<feature type="compositionally biased region" description="Low complexity" evidence="2">
    <location>
        <begin position="702"/>
        <end position="711"/>
    </location>
</feature>
<feature type="compositionally biased region" description="Basic and acidic residues" evidence="2">
    <location>
        <begin position="410"/>
        <end position="426"/>
    </location>
</feature>
<feature type="region of interest" description="Disordered" evidence="2">
    <location>
        <begin position="827"/>
        <end position="910"/>
    </location>
</feature>
<feature type="compositionally biased region" description="Basic and acidic residues" evidence="2">
    <location>
        <begin position="201"/>
        <end position="228"/>
    </location>
</feature>
<feature type="compositionally biased region" description="Basic and acidic residues" evidence="2">
    <location>
        <begin position="438"/>
        <end position="448"/>
    </location>
</feature>
<feature type="compositionally biased region" description="Basic and acidic residues" evidence="2">
    <location>
        <begin position="2586"/>
        <end position="2595"/>
    </location>
</feature>
<feature type="region of interest" description="Disordered" evidence="2">
    <location>
        <begin position="2732"/>
        <end position="2806"/>
    </location>
</feature>
<feature type="region of interest" description="Disordered" evidence="2">
    <location>
        <begin position="107"/>
        <end position="154"/>
    </location>
</feature>
<protein>
    <submittedName>
        <fullName evidence="3">Uncharacterized protein</fullName>
    </submittedName>
</protein>
<feature type="compositionally biased region" description="Basic and acidic residues" evidence="2">
    <location>
        <begin position="2425"/>
        <end position="2439"/>
    </location>
</feature>
<feature type="compositionally biased region" description="Polar residues" evidence="2">
    <location>
        <begin position="2042"/>
        <end position="2055"/>
    </location>
</feature>
<feature type="compositionally biased region" description="Basic and acidic residues" evidence="2">
    <location>
        <begin position="3753"/>
        <end position="3774"/>
    </location>
</feature>
<feature type="region of interest" description="Disordered" evidence="2">
    <location>
        <begin position="1615"/>
        <end position="1728"/>
    </location>
</feature>
<feature type="compositionally biased region" description="Polar residues" evidence="2">
    <location>
        <begin position="2890"/>
        <end position="2899"/>
    </location>
</feature>
<feature type="compositionally biased region" description="Basic and acidic residues" evidence="2">
    <location>
        <begin position="3627"/>
        <end position="3649"/>
    </location>
</feature>
<feature type="region of interest" description="Disordered" evidence="2">
    <location>
        <begin position="3109"/>
        <end position="3129"/>
    </location>
</feature>
<feature type="compositionally biased region" description="Basic and acidic residues" evidence="2">
    <location>
        <begin position="2245"/>
        <end position="2254"/>
    </location>
</feature>
<keyword evidence="4" id="KW-1185">Reference proteome</keyword>
<evidence type="ECO:0000313" key="3">
    <source>
        <dbReference type="EMBL" id="KAF3444607.1"/>
    </source>
</evidence>
<feature type="compositionally biased region" description="Polar residues" evidence="2">
    <location>
        <begin position="2480"/>
        <end position="2489"/>
    </location>
</feature>
<feature type="compositionally biased region" description="Acidic residues" evidence="2">
    <location>
        <begin position="1028"/>
        <end position="1037"/>
    </location>
</feature>
<feature type="region of interest" description="Disordered" evidence="2">
    <location>
        <begin position="1871"/>
        <end position="1914"/>
    </location>
</feature>
<evidence type="ECO:0000313" key="4">
    <source>
        <dbReference type="Proteomes" id="UP000796880"/>
    </source>
</evidence>
<gene>
    <name evidence="3" type="ORF">FNV43_RR14299</name>
</gene>
<feature type="region of interest" description="Disordered" evidence="2">
    <location>
        <begin position="1545"/>
        <end position="1564"/>
    </location>
</feature>
<dbReference type="OrthoDB" id="1166549at2759"/>
<feature type="compositionally biased region" description="Polar residues" evidence="2">
    <location>
        <begin position="450"/>
        <end position="461"/>
    </location>
</feature>
<feature type="region of interest" description="Disordered" evidence="2">
    <location>
        <begin position="1766"/>
        <end position="1788"/>
    </location>
</feature>
<feature type="region of interest" description="Disordered" evidence="2">
    <location>
        <begin position="2999"/>
        <end position="3031"/>
    </location>
</feature>
<feature type="region of interest" description="Disordered" evidence="2">
    <location>
        <begin position="3306"/>
        <end position="3340"/>
    </location>
</feature>
<organism evidence="3 4">
    <name type="scientific">Rhamnella rubrinervis</name>
    <dbReference type="NCBI Taxonomy" id="2594499"/>
    <lineage>
        <taxon>Eukaryota</taxon>
        <taxon>Viridiplantae</taxon>
        <taxon>Streptophyta</taxon>
        <taxon>Embryophyta</taxon>
        <taxon>Tracheophyta</taxon>
        <taxon>Spermatophyta</taxon>
        <taxon>Magnoliopsida</taxon>
        <taxon>eudicotyledons</taxon>
        <taxon>Gunneridae</taxon>
        <taxon>Pentapetalae</taxon>
        <taxon>rosids</taxon>
        <taxon>fabids</taxon>
        <taxon>Rosales</taxon>
        <taxon>Rhamnaceae</taxon>
        <taxon>rhamnoid group</taxon>
        <taxon>Rhamneae</taxon>
        <taxon>Rhamnella</taxon>
    </lineage>
</organism>
<feature type="compositionally biased region" description="Polar residues" evidence="2">
    <location>
        <begin position="2353"/>
        <end position="2363"/>
    </location>
</feature>
<feature type="compositionally biased region" description="Basic and acidic residues" evidence="2">
    <location>
        <begin position="604"/>
        <end position="617"/>
    </location>
</feature>
<feature type="compositionally biased region" description="Polar residues" evidence="2">
    <location>
        <begin position="2788"/>
        <end position="2802"/>
    </location>
</feature>
<feature type="compositionally biased region" description="Basic and acidic residues" evidence="2">
    <location>
        <begin position="1460"/>
        <end position="1469"/>
    </location>
</feature>
<sequence>MATEADTAGAVSHTKREGEDIYLTTAQFESTSTECFLAEFNKSEGQFYCHSEFKEFERTSSFETRKDTIKSNFGISEGGSFLEPLSAPKVADDKVSSLEHCQADELNQSEREMSENENWQQKGEQLGTSEEIRREEYEQTEEDIKTAEQDHKRHDILKVMVNSPQIPKTGDPKFKIEEEDTMKNNVTVEQYIEVISNQPEPSKESKHSTEEETKGLDKDEIQMEDKSTDLSSNEVLNEATMDQNGESSACQLIVNSFNKDAQSATNACTKEGNVTNTSSTDAIPYQEEFGEEGLPGVMNKEADTSFDLAGEEKGPEANGSSRKMAIEKDEKDNIIVNSIENDSIPNVAANQEIQNDEEPTFKTGDIVKEKLEMESVTESREQEAQIEEEEKNKEAPTKACNIKIQDTTESNERENDGALVDNEMHDNNITGSSEQEAGVDKEEKHKEAPTTASNKKIQDTTVSEEPENVEDYEGLESSKLAGHPESSSLQQNEPELELNVIAEQLEIAARKDDVITTTCIKRESNEPKITGKDLTEEQDNEKDAERLKEKESSTKIRKEGGVNELSPEFIQEDSTATSNDEEDEAEKSREEIVKESVTAGECESISREINENVKRSVDVSSVKQDEDQEEEARELSPSKASIEKNRDDTLSAKLTKDDEHNTLEATEKRVRVESKDKEDSEKAPEKDEPEEKLEKLPHVTSEETSTEPPTENASSITCKKTEGTIQDFEETPKTEKVEEKTKDMDHTESTVKEVLVTSIAGHVTSEQKLGETNSVKDLFLEFTKERSIEENTKKDQELTGLETALLSTETGKQNLEKQAVSELYSALTGKETVEDSSKEVENNPMNLMEKNENKNSEPREQNEETDLTEEKKLDDSSKSKRDNYATTTSEHLEEEMHAEQSKKSLVQNSSFVSETHEKVIKEEIQDKGATILNSDSVQARILSEEVGLKEAEPENKDQIICSDIAIEEKGLASNVDFEVQEVQKSNTEANVEEIPASESGEQIRQEIEDKTLTTRIEIEEKKATSETFLDDTTEDNIQDSSKVPSIENEAITTEASDQSENAPARDESLHENVKAPFTEPTKEEIQLLNKDESIQHNGVSNLESYDAVKETENEEIQRQMDQQLHMALEQINDINSPELGDVGISKMEEAAEFAYKNEVSNLETLKEEKLSNEVSTSSAVHTCMDSEKAILENNGSDNTAEGSLKSEVQTTVESEENTNKNDELPTIKVFETTNAVQQTRESDSLKDYSPEFSFKEQPERSTKEDEAIVGMETTPASTKIGTEDLDEEEISEVPSSLLGGETIKEILKDNKNALMNLEEERKSTHLDSKEQLEATDLKEETKYQILEENMEPDNDLYAMRTAKILGQDSSFLSNVSKEVIEEEIQEEESIVHNSNSAVGIVSEDTWLKKGELEDKEHVKGFTIEPEEKGSAVSATLDAKPEENSSTEENREKILTVAYDGGEKVEKMEENMDTGTEEEKKITTRETSSRDMPGDYLLTTEATDGSDEVTNFPEEAKRETLEDNAGPNKELYATITTKALEEELTEQSNKNFVQNSSSEAEVSQKVLEDATQDKGPVICNSNSVSAGIVTEKTCLQDVEPENKEQVRNFDIALKEKGLESHADIEIQQEKSSNPEENGEKQIPADADKSREEIGHEMENETSVRIESEEKNTTSEILLDNIPEDNLQDSYTESSIVKESMTAGASDRSEKTPPRDKNLHEDAKTPTIDPSKEALQLLKEDESILPDDGSTLESYDIVKGIGNEEIQKQRDQQLHEPHEHINDINSSESGDVAISNIEEATDFAYETEVSKLEILKDEKLSIEDSTNIAVGTCMDSAKEILKHQESDNNSEGSLKGEVKTAFEVETNTNKNDELLAKKVSETTNTGQETREMDSVKDYSPEFANKEQPEGNTEEDKVLVGMVTALSSTKIGKQDLGEQESSEISSSLLGGETAEEILKDAKNVQMDLKEERKDAHSYSKEQLDVKLEKNSEPYEEFYDMRTIEATDEVTRAEESNTVLVQDSSFVSEVSEKLNEEEIQEIEPTVYSSNSLSAGTVSEKTGLKKDEPGDGAQVKSCTIVPEEKSSASSATIDVKPGEKFKEESREEILTAANDGGGKTKDKMEESLDAGTEEEKKIDILEVDLSTTKAMKRIDETPAGNKVTDLTEETKDEIIEDNAGSDKELYATTTTEALKEEKTAEQSHKTLFQNSSIVAEVSEEVIQKEIQDKGPPIFNSDFVSTGLVIEETDLKEVEQENKEQIQSSDISSEEKGLGSIVDIEIPQEKNSNLEENEEKEIPVVNESGEKIEHKMGTDKNFEAGLSGAEVEKEAAELKAKNTKNNELQREENLESAYPGQMIASTSESVSQDQVEKTLPLTPHTESKPVEQQVVAQSFHGELEIQMETEPRMKAEDQIGKIDCTNETTKAVTLTEEHEEIKKAEKSESTEVQVIDGESNLKSHPVDERTYEEKESSAVFGEYIKEQDSNEPTPSMSSQSEEDIISKKRETSATKAPEEEKIEDEESTKPVDVGNAVAEEGKYEEEIKVDSATETGTTSATNFDDAQLVDKPVQEETKTALDVGDTDETRQTLTNETEKEVDEPCKAVSPCESRSITVIAEDEIVNDQALPTGISDEQPHAKPSTFFAEEQKRETTTTIKELEKQSTKEVDGQDNEDVADSSATDLLKEEHRELNVSELAVESLGTNETEEEIKTTPGTVSESGFQGIEAASRDELVSDKIVPNEPAHGTVATIETRDEEKKKEVDLLDNQDSSAAHLQKEEHEELKVSELAVERPGTNETVSESEVQSIEAASQDDILDDKIVPASISNTSKEACIEKGEPKELKISDVIEEIPGADETEEEIKDASETVSKSHYEKIEVATDEKIITDQTFPEEISKEQLQGPSSTLLPREQEDETTATTSKVEEEDKKEVEILGNANIVDYSSPKAAEDISLEKDGHRELKVSELTVAMLGADKKFNEFDTVPENNSSNIEVLPVDKDETIIDEALPAEKSPEKLQLPLSTLLSNKQEHDSTSTIEKTEEDMRVVTETSNLNIEAASRDEVLNDKIVPNEPAHGTVIKTRDEENIKEVDSLDNEDSSAAHLLKEEHREFKVSELAVESLGTNETEEDIKTTPGTVSESVFQSIEAASRDELVSDKIVPNEPAHGTVPTIETRDEENKKEVALLDNQDSSAAHLQKEEHEELKASELAVEWPGTNETVSESVFQSIEAASLDDILDDKNVPAVTSNTSKEACIEKGEPKELKISDVIEEIPGADETEEEKKDASETVSKSHYEKIEVVTDEKIITDQTFPEEISNKQLQVPSSTLLPREQEDETTATTSKVEEEDKKEEEILGNANIIDYSSPKTTEDISLEKDGHREVKVSELTVAMLGADEKFNEFDTVSENNSSNIEVLPVEKDEIIIDQALPVEISSEKLQLPLSTLLPNEQEHDRTTTIEKTEEDMRVLTETSNLNIDASEIPSDLVSEKVQNHGEFTETEDTEIKNNNLEVAETNLRSEENQSETTNEANKTIKDEILDEEIKEDKQVTDDSQPVSLGENVQESHQEIVSNSEYQGENMEGTPKASTNGSRPELSEVDEKGNASGTIEELITGEAKSVKNHEQLSVEDKTIQENSPDEAEGKNVKEEAKNLDHQNQRDEINFKNITTDVTSTREKESIEISTEQSTLSLKEADEVTSEIKQLEKSSHATLEKESSREEDHNKSTPTRITTGDKDAQPMLPDPIEETTHRTEPKETEPQNDTWADTEIKGEEREIERETGGSDEKTTESTSTKISLSDLIESSTKQTEQVTEEKEPTVEKEAEAEHGEAKKDDEEGEEHKGSEPEGDVPVMVETVEASRDADVKVAHKKSHNILSGVGSKVKHSISKVKKAITGKSSHSKQANKKPDDPSS</sequence>
<feature type="compositionally biased region" description="Basic and acidic residues" evidence="2">
    <location>
        <begin position="3688"/>
        <end position="3710"/>
    </location>
</feature>
<feature type="compositionally biased region" description="Basic and acidic residues" evidence="2">
    <location>
        <begin position="2639"/>
        <end position="2661"/>
    </location>
</feature>
<feature type="region of interest" description="Disordered" evidence="2">
    <location>
        <begin position="196"/>
        <end position="234"/>
    </location>
</feature>
<name>A0A8K0MG72_9ROSA</name>
<feature type="compositionally biased region" description="Basic and acidic residues" evidence="2">
    <location>
        <begin position="1418"/>
        <end position="1429"/>
    </location>
</feature>
<feature type="compositionally biased region" description="Polar residues" evidence="2">
    <location>
        <begin position="3538"/>
        <end position="3563"/>
    </location>
</feature>
<feature type="compositionally biased region" description="Basic and acidic residues" evidence="2">
    <location>
        <begin position="365"/>
        <end position="383"/>
    </location>
</feature>
<feature type="compositionally biased region" description="Basic and acidic residues" evidence="2">
    <location>
        <begin position="849"/>
        <end position="883"/>
    </location>
</feature>
<feature type="compositionally biased region" description="Basic and acidic residues" evidence="2">
    <location>
        <begin position="1886"/>
        <end position="1914"/>
    </location>
</feature>
<feature type="compositionally biased region" description="Basic and acidic residues" evidence="2">
    <location>
        <begin position="1615"/>
        <end position="1627"/>
    </location>
</feature>
<feature type="compositionally biased region" description="Basic and acidic residues" evidence="2">
    <location>
        <begin position="1766"/>
        <end position="1780"/>
    </location>
</feature>
<feature type="compositionally biased region" description="Basic and acidic residues" evidence="2">
    <location>
        <begin position="1240"/>
        <end position="1266"/>
    </location>
</feature>
<feature type="compositionally biased region" description="Basic and acidic residues" evidence="2">
    <location>
        <begin position="2091"/>
        <end position="2104"/>
    </location>
</feature>
<feature type="compositionally biased region" description="Basic and acidic residues" evidence="2">
    <location>
        <begin position="3733"/>
        <end position="3744"/>
    </location>
</feature>
<feature type="compositionally biased region" description="Basic and acidic residues" evidence="2">
    <location>
        <begin position="633"/>
        <end position="686"/>
    </location>
</feature>
<feature type="compositionally biased region" description="Basic and acidic residues" evidence="2">
    <location>
        <begin position="130"/>
        <end position="154"/>
    </location>
</feature>
<dbReference type="PANTHER" id="PTHR35511">
    <property type="entry name" value="A-KINASE ANCHOR-LIKE PROTEIN"/>
    <property type="match status" value="1"/>
</dbReference>
<comment type="caution">
    <text evidence="3">The sequence shown here is derived from an EMBL/GenBank/DDBJ whole genome shotgun (WGS) entry which is preliminary data.</text>
</comment>
<feature type="compositionally biased region" description="Basic and acidic residues" evidence="2">
    <location>
        <begin position="1705"/>
        <end position="1722"/>
    </location>
</feature>
<feature type="coiled-coil region" evidence="1">
    <location>
        <begin position="1303"/>
        <end position="1349"/>
    </location>
</feature>
<feature type="region of interest" description="Disordered" evidence="2">
    <location>
        <begin position="3502"/>
        <end position="3837"/>
    </location>
</feature>